<dbReference type="InterPro" id="IPR039008">
    <property type="entry name" value="IF_rod_dom"/>
</dbReference>
<dbReference type="Pfam" id="PF00038">
    <property type="entry name" value="Filament"/>
    <property type="match status" value="1"/>
</dbReference>
<dbReference type="PROSITE" id="PS51842">
    <property type="entry name" value="IF_ROD_2"/>
    <property type="match status" value="1"/>
</dbReference>
<dbReference type="PANTHER" id="PTHR45616:SF4">
    <property type="entry name" value="THREAD BIOPOLYMER FILAMENT SUBUNIT ALPHA"/>
    <property type="match status" value="1"/>
</dbReference>
<evidence type="ECO:0000256" key="4">
    <source>
        <dbReference type="ARBA" id="ARBA00023054"/>
    </source>
</evidence>
<dbReference type="Gene3D" id="1.20.5.1160">
    <property type="entry name" value="Vasodilator-stimulated phosphoprotein"/>
    <property type="match status" value="1"/>
</dbReference>
<dbReference type="SMART" id="SM00018">
    <property type="entry name" value="PD"/>
    <property type="match status" value="2"/>
</dbReference>
<feature type="coiled-coil region" evidence="8">
    <location>
        <begin position="279"/>
        <end position="345"/>
    </location>
</feature>
<accession>A0A8J7PAF5</accession>
<dbReference type="GO" id="GO:0005882">
    <property type="term" value="C:intermediate filament"/>
    <property type="evidence" value="ECO:0007669"/>
    <property type="project" value="UniProtKB-KW"/>
</dbReference>
<dbReference type="PROSITE" id="PS00025">
    <property type="entry name" value="P_TREFOIL_1"/>
    <property type="match status" value="2"/>
</dbReference>
<dbReference type="FunFam" id="4.10.110.10:FF:000006">
    <property type="entry name" value="Trefoil factor 1"/>
    <property type="match status" value="2"/>
</dbReference>
<evidence type="ECO:0000259" key="10">
    <source>
        <dbReference type="PROSITE" id="PS51842"/>
    </source>
</evidence>
<dbReference type="InterPro" id="IPR000519">
    <property type="entry name" value="P_trefoil_dom"/>
</dbReference>
<reference evidence="11" key="1">
    <citation type="journal article" date="2021" name="Cell">
        <title>Tracing the genetic footprints of vertebrate landing in non-teleost ray-finned fishes.</title>
        <authorList>
            <person name="Bi X."/>
            <person name="Wang K."/>
            <person name="Yang L."/>
            <person name="Pan H."/>
            <person name="Jiang H."/>
            <person name="Wei Q."/>
            <person name="Fang M."/>
            <person name="Yu H."/>
            <person name="Zhu C."/>
            <person name="Cai Y."/>
            <person name="He Y."/>
            <person name="Gan X."/>
            <person name="Zeng H."/>
            <person name="Yu D."/>
            <person name="Zhu Y."/>
            <person name="Jiang H."/>
            <person name="Qiu Q."/>
            <person name="Yang H."/>
            <person name="Zhang Y.E."/>
            <person name="Wang W."/>
            <person name="Zhu M."/>
            <person name="He S."/>
            <person name="Zhang G."/>
        </authorList>
    </citation>
    <scope>NUCLEOTIDE SEQUENCE</scope>
    <source>
        <strain evidence="11">Allg_001</strain>
    </source>
</reference>
<dbReference type="PROSITE" id="PS00226">
    <property type="entry name" value="IF_ROD_1"/>
    <property type="match status" value="1"/>
</dbReference>
<feature type="domain" description="P-type" evidence="9">
    <location>
        <begin position="530"/>
        <end position="573"/>
    </location>
</feature>
<feature type="non-terminal residue" evidence="11">
    <location>
        <position position="592"/>
    </location>
</feature>
<dbReference type="SMART" id="SM01391">
    <property type="entry name" value="Filament"/>
    <property type="match status" value="1"/>
</dbReference>
<evidence type="ECO:0000256" key="8">
    <source>
        <dbReference type="SAM" id="Coils"/>
    </source>
</evidence>
<evidence type="ECO:0000256" key="1">
    <source>
        <dbReference type="ARBA" id="ARBA00004613"/>
    </source>
</evidence>
<keyword evidence="3 7" id="KW-0403">Intermediate filament</keyword>
<feature type="disulfide bond" evidence="6">
    <location>
        <begin position="487"/>
        <end position="513"/>
    </location>
</feature>
<dbReference type="Gene3D" id="4.10.110.10">
    <property type="entry name" value="Spasmolytic Protein, domain 1"/>
    <property type="match status" value="2"/>
</dbReference>
<evidence type="ECO:0000313" key="11">
    <source>
        <dbReference type="EMBL" id="MBN3324931.1"/>
    </source>
</evidence>
<dbReference type="PRINTS" id="PR00680">
    <property type="entry name" value="PTREFOIL"/>
</dbReference>
<name>A0A8J7PAF5_ATRSP</name>
<evidence type="ECO:0000256" key="6">
    <source>
        <dbReference type="PROSITE-ProRule" id="PRU00779"/>
    </source>
</evidence>
<dbReference type="CDD" id="cd00111">
    <property type="entry name" value="Trefoil"/>
    <property type="match status" value="2"/>
</dbReference>
<dbReference type="InterPro" id="IPR017957">
    <property type="entry name" value="P_trefoil_CS"/>
</dbReference>
<evidence type="ECO:0000256" key="5">
    <source>
        <dbReference type="ARBA" id="ARBA00023157"/>
    </source>
</evidence>
<dbReference type="AlphaFoldDB" id="A0A8J7PAF5"/>
<keyword evidence="12" id="KW-1185">Reference proteome</keyword>
<proteinExistence type="inferred from homology"/>
<feature type="disulfide bond" evidence="6">
    <location>
        <begin position="542"/>
        <end position="557"/>
    </location>
</feature>
<feature type="domain" description="P-type" evidence="9">
    <location>
        <begin position="485"/>
        <end position="528"/>
    </location>
</feature>
<dbReference type="InterPro" id="IPR018039">
    <property type="entry name" value="IF_conserved"/>
</dbReference>
<comment type="subcellular location">
    <subcellularLocation>
        <location evidence="1">Secreted</location>
    </subcellularLocation>
</comment>
<dbReference type="Gene3D" id="1.20.5.170">
    <property type="match status" value="1"/>
</dbReference>
<protein>
    <submittedName>
        <fullName evidence="11">TBFA protein</fullName>
    </submittedName>
</protein>
<sequence>MAGFRTGVAPLRARLGGRVFKIGGYGFNPSFLGTVTSVDSGISQMPSIDPTLPSVDTVQVTRLKEKEELQVLNDKFASFIDKVRHLEQQNAILRAKISMFTNPDQNGPASTSVLLTSAIGAYKTQIDSLATNKEAIIAEIEHYKGVIDDVQAKYDEETSVTKSLEVEWTTLKEEVDNLYLTIFELQTNITGLEDQIILSKQIYDAKVKEVRNVVTGGMKSAFSISVDNAAQAHDLTTALSDVKAHYEALAQRSKQDSLLAVQDTISMMSGSTQPNIQALTTTKEELRLYKLQIDSIQREIDRVKTQNLQLESQVAEAEANASSHTDQYQEQVLTLKSQLDDIRKQITHYGQEYQDLLASKMSLDVEITAYKKLLDSEENRLKSGGGITVHMSKTAVGGGAGAGAGAGLALGGGAAGLGGGAGLGLGLGSGFGFGSGAGLGLGLGLGGGLGGGLGVGLSGSGLGMGGGAGSSSGFLSSTLNSSSHQLCSVNPKEREECGYPGITAEECNSRGCCFSSAIPNVKWCFKPNESLCAVGSAERKNCGYAGISEAECISRGCCFNSSVRGVIWCFFRKGTSFLEDSSSLRVPELNEK</sequence>
<dbReference type="GO" id="GO:0005576">
    <property type="term" value="C:extracellular region"/>
    <property type="evidence" value="ECO:0007669"/>
    <property type="project" value="UniProtKB-SubCell"/>
</dbReference>
<dbReference type="Gene3D" id="1.20.5.500">
    <property type="entry name" value="Single helix bin"/>
    <property type="match status" value="1"/>
</dbReference>
<gene>
    <name evidence="11" type="primary">Tbfa</name>
    <name evidence="11" type="ORF">GTO95_0015127</name>
</gene>
<feature type="disulfide bond" evidence="6">
    <location>
        <begin position="532"/>
        <end position="558"/>
    </location>
</feature>
<evidence type="ECO:0000313" key="12">
    <source>
        <dbReference type="Proteomes" id="UP000736164"/>
    </source>
</evidence>
<evidence type="ECO:0000256" key="3">
    <source>
        <dbReference type="ARBA" id="ARBA00022754"/>
    </source>
</evidence>
<dbReference type="SUPFAM" id="SSF64593">
    <property type="entry name" value="Intermediate filament protein, coiled coil region"/>
    <property type="match status" value="2"/>
</dbReference>
<dbReference type="InterPro" id="IPR017994">
    <property type="entry name" value="P_trefoil_chordata"/>
</dbReference>
<keyword evidence="2" id="KW-0964">Secreted</keyword>
<comment type="caution">
    <text evidence="11">The sequence shown here is derived from an EMBL/GenBank/DDBJ whole genome shotgun (WGS) entry which is preliminary data.</text>
</comment>
<comment type="similarity">
    <text evidence="7">Belongs to the intermediate filament family.</text>
</comment>
<evidence type="ECO:0000259" key="9">
    <source>
        <dbReference type="PROSITE" id="PS51448"/>
    </source>
</evidence>
<dbReference type="EMBL" id="JAAWVO010073544">
    <property type="protein sequence ID" value="MBN3324931.1"/>
    <property type="molecule type" value="Genomic_DNA"/>
</dbReference>
<feature type="domain" description="IF rod" evidence="10">
    <location>
        <begin position="65"/>
        <end position="381"/>
    </location>
</feature>
<feature type="disulfide bond" evidence="6">
    <location>
        <begin position="497"/>
        <end position="512"/>
    </location>
</feature>
<feature type="disulfide bond" evidence="6">
    <location>
        <begin position="507"/>
        <end position="524"/>
    </location>
</feature>
<keyword evidence="5 6" id="KW-1015">Disulfide bond</keyword>
<dbReference type="SUPFAM" id="SSF57492">
    <property type="entry name" value="Trefoil"/>
    <property type="match status" value="2"/>
</dbReference>
<feature type="disulfide bond" evidence="6">
    <location>
        <begin position="552"/>
        <end position="569"/>
    </location>
</feature>
<evidence type="ECO:0000256" key="7">
    <source>
        <dbReference type="RuleBase" id="RU000685"/>
    </source>
</evidence>
<keyword evidence="4 8" id="KW-0175">Coiled coil</keyword>
<dbReference type="InterPro" id="IPR044913">
    <property type="entry name" value="P_trefoil_dom_sf"/>
</dbReference>
<dbReference type="Proteomes" id="UP000736164">
    <property type="component" value="Unassembled WGS sequence"/>
</dbReference>
<evidence type="ECO:0000256" key="2">
    <source>
        <dbReference type="ARBA" id="ARBA00022525"/>
    </source>
</evidence>
<organism evidence="11 12">
    <name type="scientific">Atractosteus spatula</name>
    <name type="common">Alligator gar</name>
    <name type="synonym">Lepisosteus spatula</name>
    <dbReference type="NCBI Taxonomy" id="7917"/>
    <lineage>
        <taxon>Eukaryota</taxon>
        <taxon>Metazoa</taxon>
        <taxon>Chordata</taxon>
        <taxon>Craniata</taxon>
        <taxon>Vertebrata</taxon>
        <taxon>Euteleostomi</taxon>
        <taxon>Actinopterygii</taxon>
        <taxon>Neopterygii</taxon>
        <taxon>Holostei</taxon>
        <taxon>Semionotiformes</taxon>
        <taxon>Lepisosteidae</taxon>
        <taxon>Atractosteus</taxon>
    </lineage>
</organism>
<dbReference type="Pfam" id="PF00088">
    <property type="entry name" value="Trefoil"/>
    <property type="match status" value="2"/>
</dbReference>
<dbReference type="PROSITE" id="PS51448">
    <property type="entry name" value="P_TREFOIL_2"/>
    <property type="match status" value="2"/>
</dbReference>
<dbReference type="PANTHER" id="PTHR45616">
    <property type="entry name" value="GATA-TYPE DOMAIN-CONTAINING PROTEIN"/>
    <property type="match status" value="1"/>
</dbReference>
<feature type="non-terminal residue" evidence="11">
    <location>
        <position position="1"/>
    </location>
</feature>